<protein>
    <submittedName>
        <fullName evidence="1">Uncharacterized protein</fullName>
    </submittedName>
</protein>
<accession>A0A369QBN4</accession>
<proteinExistence type="predicted"/>
<dbReference type="Proteomes" id="UP000253919">
    <property type="component" value="Unassembled WGS sequence"/>
</dbReference>
<gene>
    <name evidence="1" type="ORF">AHMF7616_00904</name>
</gene>
<evidence type="ECO:0000313" key="2">
    <source>
        <dbReference type="Proteomes" id="UP000253919"/>
    </source>
</evidence>
<dbReference type="RefSeq" id="WP_147275602.1">
    <property type="nucleotide sequence ID" value="NZ_QASA01000001.1"/>
</dbReference>
<organism evidence="1 2">
    <name type="scientific">Adhaeribacter pallidiroseus</name>
    <dbReference type="NCBI Taxonomy" id="2072847"/>
    <lineage>
        <taxon>Bacteria</taxon>
        <taxon>Pseudomonadati</taxon>
        <taxon>Bacteroidota</taxon>
        <taxon>Cytophagia</taxon>
        <taxon>Cytophagales</taxon>
        <taxon>Hymenobacteraceae</taxon>
        <taxon>Adhaeribacter</taxon>
    </lineage>
</organism>
<keyword evidence="2" id="KW-1185">Reference proteome</keyword>
<comment type="caution">
    <text evidence="1">The sequence shown here is derived from an EMBL/GenBank/DDBJ whole genome shotgun (WGS) entry which is preliminary data.</text>
</comment>
<reference evidence="1 2" key="1">
    <citation type="submission" date="2018-04" db="EMBL/GenBank/DDBJ databases">
        <title>Adhaeribacter sp. HMF7616 genome sequencing and assembly.</title>
        <authorList>
            <person name="Kang H."/>
            <person name="Kang J."/>
            <person name="Cha I."/>
            <person name="Kim H."/>
            <person name="Joh K."/>
        </authorList>
    </citation>
    <scope>NUCLEOTIDE SEQUENCE [LARGE SCALE GENOMIC DNA]</scope>
    <source>
        <strain evidence="1 2">HMF7616</strain>
    </source>
</reference>
<name>A0A369QBN4_9BACT</name>
<evidence type="ECO:0000313" key="1">
    <source>
        <dbReference type="EMBL" id="RDC62311.1"/>
    </source>
</evidence>
<dbReference type="AlphaFoldDB" id="A0A369QBN4"/>
<sequence length="163" mass="18666">MFVDSVSWKGGRLLFSIHNNNDFDLPLLIDLMIISLNLDYEIQSAGAQPIQLSGTQRTKLKDVFINLNHKETLLTEEQYTIPPNAQIPFKVNYMTTLKSLNDLVTERMRNAGHKPVPGSQVLIKKINYNLEIKFLNPQKNTPEALKVNFVKDEIKNLKFSLKP</sequence>
<dbReference type="EMBL" id="QASA01000001">
    <property type="protein sequence ID" value="RDC62311.1"/>
    <property type="molecule type" value="Genomic_DNA"/>
</dbReference>